<dbReference type="AlphaFoldDB" id="A0A0K2T4Q1"/>
<protein>
    <submittedName>
        <fullName evidence="1">Uncharacterized protein</fullName>
    </submittedName>
</protein>
<accession>A0A0K2T4Q1</accession>
<sequence length="58" mass="6667">MSISRTSGHHLVARTLTCLTKIFGGKWSTKLSNIVNLKYFLIIVYLFKNNLFSTVYNI</sequence>
<organism evidence="1">
    <name type="scientific">Lepeophtheirus salmonis</name>
    <name type="common">Salmon louse</name>
    <name type="synonym">Caligus salmonis</name>
    <dbReference type="NCBI Taxonomy" id="72036"/>
    <lineage>
        <taxon>Eukaryota</taxon>
        <taxon>Metazoa</taxon>
        <taxon>Ecdysozoa</taxon>
        <taxon>Arthropoda</taxon>
        <taxon>Crustacea</taxon>
        <taxon>Multicrustacea</taxon>
        <taxon>Hexanauplia</taxon>
        <taxon>Copepoda</taxon>
        <taxon>Siphonostomatoida</taxon>
        <taxon>Caligidae</taxon>
        <taxon>Lepeophtheirus</taxon>
    </lineage>
</organism>
<proteinExistence type="predicted"/>
<name>A0A0K2T4Q1_LEPSM</name>
<evidence type="ECO:0000313" key="1">
    <source>
        <dbReference type="EMBL" id="CDW20567.1"/>
    </source>
</evidence>
<reference evidence="1" key="1">
    <citation type="submission" date="2014-05" db="EMBL/GenBank/DDBJ databases">
        <authorList>
            <person name="Chronopoulou M."/>
        </authorList>
    </citation>
    <scope>NUCLEOTIDE SEQUENCE</scope>
    <source>
        <tissue evidence="1">Whole organism</tissue>
    </source>
</reference>
<dbReference type="EMBL" id="HACA01003206">
    <property type="protein sequence ID" value="CDW20567.1"/>
    <property type="molecule type" value="Transcribed_RNA"/>
</dbReference>